<feature type="transmembrane region" description="Helical" evidence="7">
    <location>
        <begin position="191"/>
        <end position="213"/>
    </location>
</feature>
<sequence>MNNRVSKNKLMLIILGIASPVAVLAAWWTLSENSTNAFFPPLGVITERFADLWLFDHFQSDVLLSMGNLFTGFLVGIAAGVVIGFVLAMIPTIRWMFEPTIHFFRGIPPVAMIPIVITLIGFGPEMRVANIALAAFFPTLIATMDGIRGIDSSLKDVCSVYRLTPAERMVRVYLPAAGPQIFSGMQVSLQVSFVVMIASEMLGSSQGIGAMTLLAQQSFMSADMWAGILLLGVIGFLVNVVFELIKGRVLRWYIGSRRVERAA</sequence>
<dbReference type="RefSeq" id="WP_342592784.1">
    <property type="nucleotide sequence ID" value="NZ_BAAAJY010000005.1"/>
</dbReference>
<accession>A0ABS4XG12</accession>
<organism evidence="9 10">
    <name type="scientific">Paeniglutamicibacter kerguelensis</name>
    <dbReference type="NCBI Taxonomy" id="254788"/>
    <lineage>
        <taxon>Bacteria</taxon>
        <taxon>Bacillati</taxon>
        <taxon>Actinomycetota</taxon>
        <taxon>Actinomycetes</taxon>
        <taxon>Micrococcales</taxon>
        <taxon>Micrococcaceae</taxon>
        <taxon>Paeniglutamicibacter</taxon>
    </lineage>
</organism>
<gene>
    <name evidence="9" type="ORF">JOF47_002797</name>
</gene>
<feature type="transmembrane region" description="Helical" evidence="7">
    <location>
        <begin position="69"/>
        <end position="90"/>
    </location>
</feature>
<keyword evidence="4 7" id="KW-0812">Transmembrane</keyword>
<feature type="transmembrane region" description="Helical" evidence="7">
    <location>
        <begin position="128"/>
        <end position="147"/>
    </location>
</feature>
<dbReference type="Proteomes" id="UP001296993">
    <property type="component" value="Unassembled WGS sequence"/>
</dbReference>
<evidence type="ECO:0000256" key="7">
    <source>
        <dbReference type="RuleBase" id="RU363032"/>
    </source>
</evidence>
<dbReference type="EMBL" id="JAGIOF010000001">
    <property type="protein sequence ID" value="MBP2387286.1"/>
    <property type="molecule type" value="Genomic_DNA"/>
</dbReference>
<dbReference type="Gene3D" id="1.10.3720.10">
    <property type="entry name" value="MetI-like"/>
    <property type="match status" value="1"/>
</dbReference>
<keyword evidence="6 7" id="KW-0472">Membrane</keyword>
<proteinExistence type="inferred from homology"/>
<evidence type="ECO:0000256" key="1">
    <source>
        <dbReference type="ARBA" id="ARBA00004651"/>
    </source>
</evidence>
<keyword evidence="10" id="KW-1185">Reference proteome</keyword>
<reference evidence="9 10" key="1">
    <citation type="submission" date="2021-03" db="EMBL/GenBank/DDBJ databases">
        <title>Sequencing the genomes of 1000 actinobacteria strains.</title>
        <authorList>
            <person name="Klenk H.-P."/>
        </authorList>
    </citation>
    <scope>NUCLEOTIDE SEQUENCE [LARGE SCALE GENOMIC DNA]</scope>
    <source>
        <strain evidence="9 10">DSM 15797</strain>
    </source>
</reference>
<name>A0ABS4XG12_9MICC</name>
<dbReference type="SUPFAM" id="SSF161098">
    <property type="entry name" value="MetI-like"/>
    <property type="match status" value="1"/>
</dbReference>
<evidence type="ECO:0000256" key="5">
    <source>
        <dbReference type="ARBA" id="ARBA00022989"/>
    </source>
</evidence>
<dbReference type="PANTHER" id="PTHR30151">
    <property type="entry name" value="ALKANE SULFONATE ABC TRANSPORTER-RELATED, MEMBRANE SUBUNIT"/>
    <property type="match status" value="1"/>
</dbReference>
<evidence type="ECO:0000256" key="4">
    <source>
        <dbReference type="ARBA" id="ARBA00022692"/>
    </source>
</evidence>
<keyword evidence="3" id="KW-1003">Cell membrane</keyword>
<comment type="caution">
    <text evidence="9">The sequence shown here is derived from an EMBL/GenBank/DDBJ whole genome shotgun (WGS) entry which is preliminary data.</text>
</comment>
<evidence type="ECO:0000256" key="3">
    <source>
        <dbReference type="ARBA" id="ARBA00022475"/>
    </source>
</evidence>
<comment type="subcellular location">
    <subcellularLocation>
        <location evidence="1 7">Cell membrane</location>
        <topology evidence="1 7">Multi-pass membrane protein</topology>
    </subcellularLocation>
</comment>
<feature type="transmembrane region" description="Helical" evidence="7">
    <location>
        <begin position="102"/>
        <end position="122"/>
    </location>
</feature>
<dbReference type="InterPro" id="IPR035906">
    <property type="entry name" value="MetI-like_sf"/>
</dbReference>
<keyword evidence="5 7" id="KW-1133">Transmembrane helix</keyword>
<evidence type="ECO:0000313" key="9">
    <source>
        <dbReference type="EMBL" id="MBP2387286.1"/>
    </source>
</evidence>
<evidence type="ECO:0000259" key="8">
    <source>
        <dbReference type="PROSITE" id="PS50928"/>
    </source>
</evidence>
<dbReference type="PROSITE" id="PS50928">
    <property type="entry name" value="ABC_TM1"/>
    <property type="match status" value="1"/>
</dbReference>
<comment type="similarity">
    <text evidence="7">Belongs to the binding-protein-dependent transport system permease family.</text>
</comment>
<evidence type="ECO:0000256" key="2">
    <source>
        <dbReference type="ARBA" id="ARBA00022448"/>
    </source>
</evidence>
<keyword evidence="2 7" id="KW-0813">Transport</keyword>
<dbReference type="Pfam" id="PF00528">
    <property type="entry name" value="BPD_transp_1"/>
    <property type="match status" value="1"/>
</dbReference>
<dbReference type="PANTHER" id="PTHR30151:SF0">
    <property type="entry name" value="ABC TRANSPORTER PERMEASE PROTEIN MJ0413-RELATED"/>
    <property type="match status" value="1"/>
</dbReference>
<feature type="transmembrane region" description="Helical" evidence="7">
    <location>
        <begin position="225"/>
        <end position="245"/>
    </location>
</feature>
<evidence type="ECO:0000256" key="6">
    <source>
        <dbReference type="ARBA" id="ARBA00023136"/>
    </source>
</evidence>
<feature type="transmembrane region" description="Helical" evidence="7">
    <location>
        <begin position="12"/>
        <end position="30"/>
    </location>
</feature>
<dbReference type="InterPro" id="IPR000515">
    <property type="entry name" value="MetI-like"/>
</dbReference>
<evidence type="ECO:0000313" key="10">
    <source>
        <dbReference type="Proteomes" id="UP001296993"/>
    </source>
</evidence>
<feature type="domain" description="ABC transmembrane type-1" evidence="8">
    <location>
        <begin position="58"/>
        <end position="246"/>
    </location>
</feature>
<protein>
    <submittedName>
        <fullName evidence="9">ABC-type nitrate/sulfonate/bicarbonate transport system permease component</fullName>
    </submittedName>
</protein>